<dbReference type="Proteomes" id="UP000828941">
    <property type="component" value="Chromosome 5"/>
</dbReference>
<dbReference type="EMBL" id="CM039430">
    <property type="protein sequence ID" value="KAI4343390.1"/>
    <property type="molecule type" value="Genomic_DNA"/>
</dbReference>
<proteinExistence type="predicted"/>
<protein>
    <submittedName>
        <fullName evidence="1">Uncharacterized protein</fullName>
    </submittedName>
</protein>
<evidence type="ECO:0000313" key="1">
    <source>
        <dbReference type="EMBL" id="KAI4343390.1"/>
    </source>
</evidence>
<name>A0ACB9P3B7_BAUVA</name>
<keyword evidence="2" id="KW-1185">Reference proteome</keyword>
<comment type="caution">
    <text evidence="1">The sequence shown here is derived from an EMBL/GenBank/DDBJ whole genome shotgun (WGS) entry which is preliminary data.</text>
</comment>
<accession>A0ACB9P3B7</accession>
<evidence type="ECO:0000313" key="2">
    <source>
        <dbReference type="Proteomes" id="UP000828941"/>
    </source>
</evidence>
<sequence length="229" mass="25277">MATKMEVEVKNQELKHLGFVRVAAIQALVCVSNLYEYAKPNSGPLRSLVGTVENTVSSVLGPVYQKFKDIPNDLLVFVDNKVDVATEIFDVHAPPFAKQVASQTKCLIQKVSDKTEKLVKEARSGGPRAAVHQATNESKQFLLTQTVKLWTRLDHYPPFHAVAETAVPTAAHLSDKYNHVIKDMTEKGYTVAGYLPLIPIDKIAKAFKQGDDEVAPQKRKSESSDSDSD</sequence>
<organism evidence="1 2">
    <name type="scientific">Bauhinia variegata</name>
    <name type="common">Purple orchid tree</name>
    <name type="synonym">Phanera variegata</name>
    <dbReference type="NCBI Taxonomy" id="167791"/>
    <lineage>
        <taxon>Eukaryota</taxon>
        <taxon>Viridiplantae</taxon>
        <taxon>Streptophyta</taxon>
        <taxon>Embryophyta</taxon>
        <taxon>Tracheophyta</taxon>
        <taxon>Spermatophyta</taxon>
        <taxon>Magnoliopsida</taxon>
        <taxon>eudicotyledons</taxon>
        <taxon>Gunneridae</taxon>
        <taxon>Pentapetalae</taxon>
        <taxon>rosids</taxon>
        <taxon>fabids</taxon>
        <taxon>Fabales</taxon>
        <taxon>Fabaceae</taxon>
        <taxon>Cercidoideae</taxon>
        <taxon>Cercideae</taxon>
        <taxon>Bauhiniinae</taxon>
        <taxon>Bauhinia</taxon>
    </lineage>
</organism>
<reference evidence="1 2" key="1">
    <citation type="journal article" date="2022" name="DNA Res.">
        <title>Chromosomal-level genome assembly of the orchid tree Bauhinia variegata (Leguminosae; Cercidoideae) supports the allotetraploid origin hypothesis of Bauhinia.</title>
        <authorList>
            <person name="Zhong Y."/>
            <person name="Chen Y."/>
            <person name="Zheng D."/>
            <person name="Pang J."/>
            <person name="Liu Y."/>
            <person name="Luo S."/>
            <person name="Meng S."/>
            <person name="Qian L."/>
            <person name="Wei D."/>
            <person name="Dai S."/>
            <person name="Zhou R."/>
        </authorList>
    </citation>
    <scope>NUCLEOTIDE SEQUENCE [LARGE SCALE GENOMIC DNA]</scope>
    <source>
        <strain evidence="1">BV-YZ2020</strain>
    </source>
</reference>
<gene>
    <name evidence="1" type="ORF">L6164_010743</name>
</gene>